<evidence type="ECO:0000313" key="1">
    <source>
        <dbReference type="EMBL" id="CAA0130189.1"/>
    </source>
</evidence>
<dbReference type="RefSeq" id="WP_159602561.1">
    <property type="nucleotide sequence ID" value="NZ_CACSAS010000045.1"/>
</dbReference>
<dbReference type="Proteomes" id="UP000433050">
    <property type="component" value="Unassembled WGS sequence"/>
</dbReference>
<sequence length="86" mass="9394">MTTLLNRQREHKLTDAMLTGLDLLVRHGSAMRYRAGWGFGSLSGPIIAPATMDALFDRGFARRRHASADVTKTGRDAHAEITGVLS</sequence>
<gene>
    <name evidence="1" type="ORF">STARVERO_04321</name>
</gene>
<accession>A0A5S9R6G0</accession>
<keyword evidence="2" id="KW-1185">Reference proteome</keyword>
<evidence type="ECO:0000313" key="2">
    <source>
        <dbReference type="Proteomes" id="UP000433050"/>
    </source>
</evidence>
<reference evidence="1 2" key="1">
    <citation type="submission" date="2019-12" db="EMBL/GenBank/DDBJ databases">
        <authorList>
            <person name="Reyes-Prieto M."/>
        </authorList>
    </citation>
    <scope>NUCLEOTIDE SEQUENCE [LARGE SCALE GENOMIC DNA]</scope>
    <source>
        <strain evidence="1">HF14-78462</strain>
    </source>
</reference>
<name>A0A5S9R6G0_9HYPH</name>
<proteinExistence type="predicted"/>
<dbReference type="AlphaFoldDB" id="A0A5S9R6G0"/>
<protein>
    <recommendedName>
        <fullName evidence="3">Winged helix DNA-binding domain-containing protein</fullName>
    </recommendedName>
</protein>
<dbReference type="EMBL" id="CACSAS010000045">
    <property type="protein sequence ID" value="CAA0130189.1"/>
    <property type="molecule type" value="Genomic_DNA"/>
</dbReference>
<organism evidence="1 2">
    <name type="scientific">Starkeya nomas</name>
    <dbReference type="NCBI Taxonomy" id="2666134"/>
    <lineage>
        <taxon>Bacteria</taxon>
        <taxon>Pseudomonadati</taxon>
        <taxon>Pseudomonadota</taxon>
        <taxon>Alphaproteobacteria</taxon>
        <taxon>Hyphomicrobiales</taxon>
        <taxon>Xanthobacteraceae</taxon>
        <taxon>Starkeya</taxon>
    </lineage>
</organism>
<evidence type="ECO:0008006" key="3">
    <source>
        <dbReference type="Google" id="ProtNLM"/>
    </source>
</evidence>